<dbReference type="RefSeq" id="WP_012762514.1">
    <property type="nucleotide sequence ID" value="NZ_CATWFT010000002.1"/>
</dbReference>
<sequence>MVDPHDNKTMEINVMADGISVERLKGVMQDPANSSTRFVFNDYAQGALLSLLSLLMNDPASPLVRVATYLHGEVWAQSTIEVHADARQAFIDNYVDVSDRESGQIG</sequence>
<dbReference type="EMBL" id="CATWFT010000002">
    <property type="protein sequence ID" value="CAJ0722685.1"/>
    <property type="molecule type" value="Genomic_DNA"/>
</dbReference>
<evidence type="ECO:0000313" key="2">
    <source>
        <dbReference type="Proteomes" id="UP001189303"/>
    </source>
</evidence>
<proteinExistence type="predicted"/>
<accession>A0ABM9IJQ9</accession>
<reference evidence="1 2" key="1">
    <citation type="submission" date="2023-07" db="EMBL/GenBank/DDBJ databases">
        <authorList>
            <person name="Peeters C."/>
        </authorList>
    </citation>
    <scope>NUCLEOTIDE SEQUENCE [LARGE SCALE GENOMIC DNA]</scope>
    <source>
        <strain evidence="1 2">R-38712</strain>
    </source>
</reference>
<name>A0ABM9IJQ9_RALPI</name>
<organism evidence="1 2">
    <name type="scientific">Ralstonia pickettii</name>
    <name type="common">Burkholderia pickettii</name>
    <dbReference type="NCBI Taxonomy" id="329"/>
    <lineage>
        <taxon>Bacteria</taxon>
        <taxon>Pseudomonadati</taxon>
        <taxon>Pseudomonadota</taxon>
        <taxon>Betaproteobacteria</taxon>
        <taxon>Burkholderiales</taxon>
        <taxon>Burkholderiaceae</taxon>
        <taxon>Ralstonia</taxon>
    </lineage>
</organism>
<dbReference type="Proteomes" id="UP001189303">
    <property type="component" value="Unassembled WGS sequence"/>
</dbReference>
<protein>
    <submittedName>
        <fullName evidence="1">Uncharacterized protein</fullName>
    </submittedName>
</protein>
<comment type="caution">
    <text evidence="1">The sequence shown here is derived from an EMBL/GenBank/DDBJ whole genome shotgun (WGS) entry which is preliminary data.</text>
</comment>
<keyword evidence="2" id="KW-1185">Reference proteome</keyword>
<evidence type="ECO:0000313" key="1">
    <source>
        <dbReference type="EMBL" id="CAJ0722685.1"/>
    </source>
</evidence>
<gene>
    <name evidence="1" type="ORF">R38712_01224</name>
</gene>